<dbReference type="Pfam" id="PF01882">
    <property type="entry name" value="DUF58"/>
    <property type="match status" value="1"/>
</dbReference>
<dbReference type="InterPro" id="IPR036465">
    <property type="entry name" value="vWFA_dom_sf"/>
</dbReference>
<dbReference type="PANTHER" id="PTHR33608:SF12">
    <property type="entry name" value="DUF58 DOMAIN-CONTAINING PROTEIN"/>
    <property type="match status" value="1"/>
</dbReference>
<reference evidence="2 3" key="1">
    <citation type="submission" date="2014-09" db="EMBL/GenBank/DDBJ databases">
        <title>Draft genome of Bradyrhizobium japonicum Is-34.</title>
        <authorList>
            <person name="Tsurumaru H."/>
            <person name="Yamakawa T."/>
            <person name="Hashimoto S."/>
            <person name="Okizaki K."/>
            <person name="Kanesaki Y."/>
            <person name="Yoshikawa H."/>
            <person name="Yajima S."/>
        </authorList>
    </citation>
    <scope>NUCLEOTIDE SEQUENCE [LARGE SCALE GENOMIC DNA]</scope>
    <source>
        <strain evidence="2 3">Is-34</strain>
    </source>
</reference>
<dbReference type="EMBL" id="JRPN01000021">
    <property type="protein sequence ID" value="KGT76215.1"/>
    <property type="molecule type" value="Genomic_DNA"/>
</dbReference>
<dbReference type="RefSeq" id="WP_028161407.1">
    <property type="nucleotide sequence ID" value="NZ_JANUDC010000001.1"/>
</dbReference>
<dbReference type="Proteomes" id="UP000030377">
    <property type="component" value="Unassembled WGS sequence"/>
</dbReference>
<accession>A0A0A3XP90</accession>
<gene>
    <name evidence="2" type="ORF">MA20_29800</name>
</gene>
<dbReference type="AlphaFoldDB" id="A0A0A3XP90"/>
<dbReference type="Gene3D" id="3.40.50.410">
    <property type="entry name" value="von Willebrand factor, type A domain"/>
    <property type="match status" value="1"/>
</dbReference>
<name>A0A0A3XP90_BRAJP</name>
<organism evidence="2 3">
    <name type="scientific">Bradyrhizobium japonicum</name>
    <dbReference type="NCBI Taxonomy" id="375"/>
    <lineage>
        <taxon>Bacteria</taxon>
        <taxon>Pseudomonadati</taxon>
        <taxon>Pseudomonadota</taxon>
        <taxon>Alphaproteobacteria</taxon>
        <taxon>Hyphomicrobiales</taxon>
        <taxon>Nitrobacteraceae</taxon>
        <taxon>Bradyrhizobium</taxon>
    </lineage>
</organism>
<comment type="caution">
    <text evidence="2">The sequence shown here is derived from an EMBL/GenBank/DDBJ whole genome shotgun (WGS) entry which is preliminary data.</text>
</comment>
<protein>
    <submittedName>
        <fullName evidence="2">MoxR protein</fullName>
    </submittedName>
</protein>
<evidence type="ECO:0000313" key="2">
    <source>
        <dbReference type="EMBL" id="KGT76215.1"/>
    </source>
</evidence>
<evidence type="ECO:0000313" key="3">
    <source>
        <dbReference type="Proteomes" id="UP000030377"/>
    </source>
</evidence>
<evidence type="ECO:0000259" key="1">
    <source>
        <dbReference type="Pfam" id="PF01882"/>
    </source>
</evidence>
<dbReference type="PANTHER" id="PTHR33608">
    <property type="entry name" value="BLL2464 PROTEIN"/>
    <property type="match status" value="1"/>
</dbReference>
<dbReference type="STRING" id="375.BKD09_RS27580"/>
<feature type="domain" description="DUF58" evidence="1">
    <location>
        <begin position="57"/>
        <end position="274"/>
    </location>
</feature>
<dbReference type="SUPFAM" id="SSF53300">
    <property type="entry name" value="vWA-like"/>
    <property type="match status" value="1"/>
</dbReference>
<proteinExistence type="predicted"/>
<sequence>MTETSANMPGVYVGLHELIALEHRGRKVSFLPRQPVHSLLSGRFASRMRGRGLNFEEIRDYRPGDDVRSIDWKVTARLRKPHIRVFNEERDRQTILVVDQRLSMFFGSRHAMKSVTAAEAAAIGAWRVLGAGDRVGAVVFNDRDFIEVRARRSRATVLQILAAVVTQNQALGVGRGLVSAPTMLNTALDHARRRAPHDAAVIIISDFDGADAATRDMVAALARHNDVVAAMVHDPLQSDLPPSASMTVTDGELQIRLDVGRDSVRKSVSQLTRDRLKSIFDWTRELGIPVLPLSAAEDTAAQLRRLLGGLPAGRGRAAPHNLAEAALG</sequence>
<dbReference type="InterPro" id="IPR002881">
    <property type="entry name" value="DUF58"/>
</dbReference>